<proteinExistence type="predicted"/>
<evidence type="ECO:0000259" key="4">
    <source>
        <dbReference type="Pfam" id="PF16113"/>
    </source>
</evidence>
<dbReference type="Gene3D" id="3.90.226.10">
    <property type="entry name" value="2-enoyl-CoA Hydratase, Chain A, domain 1"/>
    <property type="match status" value="1"/>
</dbReference>
<gene>
    <name evidence="5" type="ORF">INT48_000539</name>
</gene>
<dbReference type="CDD" id="cd06558">
    <property type="entry name" value="crotonase-like"/>
    <property type="match status" value="1"/>
</dbReference>
<evidence type="ECO:0000256" key="2">
    <source>
        <dbReference type="ARBA" id="ARBA00011915"/>
    </source>
</evidence>
<dbReference type="EMBL" id="JAEPRE010000044">
    <property type="protein sequence ID" value="KAG2234876.1"/>
    <property type="molecule type" value="Genomic_DNA"/>
</dbReference>
<dbReference type="Pfam" id="PF16113">
    <property type="entry name" value="ECH_2"/>
    <property type="match status" value="1"/>
</dbReference>
<dbReference type="SUPFAM" id="SSF52096">
    <property type="entry name" value="ClpP/crotonase"/>
    <property type="match status" value="1"/>
</dbReference>
<evidence type="ECO:0000313" key="5">
    <source>
        <dbReference type="EMBL" id="KAG2234876.1"/>
    </source>
</evidence>
<evidence type="ECO:0000313" key="6">
    <source>
        <dbReference type="Proteomes" id="UP000613177"/>
    </source>
</evidence>
<keyword evidence="3" id="KW-0378">Hydrolase</keyword>
<dbReference type="PANTHER" id="PTHR43176:SF3">
    <property type="entry name" value="3-HYDROXYISOBUTYRYL-COA HYDROLASE, MITOCHONDRIAL"/>
    <property type="match status" value="1"/>
</dbReference>
<accession>A0A8H7VUC6</accession>
<reference evidence="5" key="1">
    <citation type="submission" date="2021-01" db="EMBL/GenBank/DDBJ databases">
        <title>Metabolic potential, ecology and presence of endohyphal bacteria is reflected in genomic diversity of Mucoromycotina.</title>
        <authorList>
            <person name="Muszewska A."/>
            <person name="Okrasinska A."/>
            <person name="Steczkiewicz K."/>
            <person name="Drgas O."/>
            <person name="Orlowska M."/>
            <person name="Perlinska-Lenart U."/>
            <person name="Aleksandrzak-Piekarczyk T."/>
            <person name="Szatraj K."/>
            <person name="Zielenkiewicz U."/>
            <person name="Pilsyk S."/>
            <person name="Malc E."/>
            <person name="Mieczkowski P."/>
            <person name="Kruszewska J.S."/>
            <person name="Biernat P."/>
            <person name="Pawlowska J."/>
        </authorList>
    </citation>
    <scope>NUCLEOTIDE SEQUENCE</scope>
    <source>
        <strain evidence="5">WA0000018081</strain>
    </source>
</reference>
<sequence length="331" mass="37356">MNKFIVSPSIFKQLPLIHKRLFTQVPILKNTLTEEEPVLTESHQSTRTMILNRPKKLNAFTLPMIKMMASYFKGRGRALGTGADIKALTDAINDPSRRHELDGFIDVAYSAFHAFETAKKPVVTLMDGLAVGGAFSFSILSRFNVATENTKIMMPETRFGHFCDVGANFYLPRLKGNIGKYIALTAQMIHAEDALHFGLATHFVPADRLDYVEDCLINLDRPSDENIRATIDRFSIKLDDIATGKMMHDRNKSIIDRCFRFDTIAEILAALQDEGSRFSLDTIEQICQGSPISAALTLEQMRKGSKMTYSECLQMEYKSWKITPVRKSLVF</sequence>
<dbReference type="InterPro" id="IPR032259">
    <property type="entry name" value="HIBYL-CoA-H"/>
</dbReference>
<dbReference type="Proteomes" id="UP000613177">
    <property type="component" value="Unassembled WGS sequence"/>
</dbReference>
<dbReference type="GO" id="GO:0006574">
    <property type="term" value="P:L-valine catabolic process"/>
    <property type="evidence" value="ECO:0007669"/>
    <property type="project" value="TreeGrafter"/>
</dbReference>
<feature type="domain" description="Enoyl-CoA hydratase/isomerase" evidence="4">
    <location>
        <begin position="47"/>
        <end position="318"/>
    </location>
</feature>
<dbReference type="GO" id="GO:0003860">
    <property type="term" value="F:3-hydroxyisobutyryl-CoA hydrolase activity"/>
    <property type="evidence" value="ECO:0007669"/>
    <property type="project" value="UniProtKB-EC"/>
</dbReference>
<evidence type="ECO:0000256" key="1">
    <source>
        <dbReference type="ARBA" id="ARBA00001709"/>
    </source>
</evidence>
<organism evidence="5 6">
    <name type="scientific">Thamnidium elegans</name>
    <dbReference type="NCBI Taxonomy" id="101142"/>
    <lineage>
        <taxon>Eukaryota</taxon>
        <taxon>Fungi</taxon>
        <taxon>Fungi incertae sedis</taxon>
        <taxon>Mucoromycota</taxon>
        <taxon>Mucoromycotina</taxon>
        <taxon>Mucoromycetes</taxon>
        <taxon>Mucorales</taxon>
        <taxon>Mucorineae</taxon>
        <taxon>Mucoraceae</taxon>
        <taxon>Thamnidium</taxon>
    </lineage>
</organism>
<evidence type="ECO:0000256" key="3">
    <source>
        <dbReference type="ARBA" id="ARBA00022801"/>
    </source>
</evidence>
<dbReference type="PANTHER" id="PTHR43176">
    <property type="entry name" value="3-HYDROXYISOBUTYRYL-COA HYDROLASE-RELATED"/>
    <property type="match status" value="1"/>
</dbReference>
<comment type="caution">
    <text evidence="5">The sequence shown here is derived from an EMBL/GenBank/DDBJ whole genome shotgun (WGS) entry which is preliminary data.</text>
</comment>
<dbReference type="InterPro" id="IPR045004">
    <property type="entry name" value="ECH_dom"/>
</dbReference>
<name>A0A8H7VUC6_9FUNG</name>
<comment type="catalytic activity">
    <reaction evidence="1">
        <text>3-hydroxy-2-methylpropanoyl-CoA + H2O = 3-hydroxy-2-methylpropanoate + CoA + H(+)</text>
        <dbReference type="Rhea" id="RHEA:20888"/>
        <dbReference type="ChEBI" id="CHEBI:11805"/>
        <dbReference type="ChEBI" id="CHEBI:15377"/>
        <dbReference type="ChEBI" id="CHEBI:15378"/>
        <dbReference type="ChEBI" id="CHEBI:57287"/>
        <dbReference type="ChEBI" id="CHEBI:57340"/>
        <dbReference type="EC" id="3.1.2.4"/>
    </reaction>
</comment>
<dbReference type="InterPro" id="IPR029045">
    <property type="entry name" value="ClpP/crotonase-like_dom_sf"/>
</dbReference>
<dbReference type="EC" id="3.1.2.4" evidence="2"/>
<keyword evidence="6" id="KW-1185">Reference proteome</keyword>
<dbReference type="AlphaFoldDB" id="A0A8H7VUC6"/>
<protein>
    <recommendedName>
        <fullName evidence="2">3-hydroxyisobutyryl-CoA hydrolase</fullName>
        <ecNumber evidence="2">3.1.2.4</ecNumber>
    </recommendedName>
</protein>